<keyword evidence="4" id="KW-1185">Reference proteome</keyword>
<dbReference type="EMBL" id="SDMP01000007">
    <property type="protein sequence ID" value="RYR45118.1"/>
    <property type="molecule type" value="Genomic_DNA"/>
</dbReference>
<gene>
    <name evidence="3" type="ORF">Ahy_A07g030980</name>
</gene>
<dbReference type="PANTHER" id="PTHR31268:SF37">
    <property type="entry name" value="GALACTINOL--SUCROSE GALACTOSYLTRANSFERASE"/>
    <property type="match status" value="1"/>
</dbReference>
<name>A0A445C2G6_ARAHY</name>
<evidence type="ECO:0008006" key="5">
    <source>
        <dbReference type="Google" id="ProtNLM"/>
    </source>
</evidence>
<comment type="caution">
    <text evidence="3">The sequence shown here is derived from an EMBL/GenBank/DDBJ whole genome shotgun (WGS) entry which is preliminary data.</text>
</comment>
<protein>
    <recommendedName>
        <fullName evidence="5">Galactinol--sucrose galactosyltransferase</fullName>
    </recommendedName>
</protein>
<dbReference type="GO" id="GO:0047274">
    <property type="term" value="F:galactinol-sucrose galactosyltransferase activity"/>
    <property type="evidence" value="ECO:0007669"/>
    <property type="project" value="TreeGrafter"/>
</dbReference>
<dbReference type="STRING" id="3818.A0A445C2G6"/>
<dbReference type="Pfam" id="PF05691">
    <property type="entry name" value="Raffinose_syn"/>
    <property type="match status" value="1"/>
</dbReference>
<dbReference type="Proteomes" id="UP000289738">
    <property type="component" value="Chromosome A07"/>
</dbReference>
<evidence type="ECO:0000256" key="2">
    <source>
        <dbReference type="ARBA" id="ARBA00023277"/>
    </source>
</evidence>
<dbReference type="InterPro" id="IPR017853">
    <property type="entry name" value="GH"/>
</dbReference>
<evidence type="ECO:0000256" key="1">
    <source>
        <dbReference type="ARBA" id="ARBA00007240"/>
    </source>
</evidence>
<dbReference type="AlphaFoldDB" id="A0A445C2G6"/>
<proteinExistence type="inferred from homology"/>
<dbReference type="SUPFAM" id="SSF51445">
    <property type="entry name" value="(Trans)glycosidases"/>
    <property type="match status" value="1"/>
</dbReference>
<organism evidence="3 4">
    <name type="scientific">Arachis hypogaea</name>
    <name type="common">Peanut</name>
    <dbReference type="NCBI Taxonomy" id="3818"/>
    <lineage>
        <taxon>Eukaryota</taxon>
        <taxon>Viridiplantae</taxon>
        <taxon>Streptophyta</taxon>
        <taxon>Embryophyta</taxon>
        <taxon>Tracheophyta</taxon>
        <taxon>Spermatophyta</taxon>
        <taxon>Magnoliopsida</taxon>
        <taxon>eudicotyledons</taxon>
        <taxon>Gunneridae</taxon>
        <taxon>Pentapetalae</taxon>
        <taxon>rosids</taxon>
        <taxon>fabids</taxon>
        <taxon>Fabales</taxon>
        <taxon>Fabaceae</taxon>
        <taxon>Papilionoideae</taxon>
        <taxon>50 kb inversion clade</taxon>
        <taxon>dalbergioids sensu lato</taxon>
        <taxon>Dalbergieae</taxon>
        <taxon>Pterocarpus clade</taxon>
        <taxon>Arachis</taxon>
    </lineage>
</organism>
<dbReference type="PANTHER" id="PTHR31268">
    <property type="match status" value="1"/>
</dbReference>
<sequence>MAPPYLTKNNGALEEIGELVNGGGSDSSKNEKETLCIKLEGSNFVANGEPFLTEVPSNIVATRSPYSSDANNNNVVGCFVGFDATESRCRHVAPLGKLKDIRFMSIFRFKVWWTTHWVGSNGHEVEHETQLLMLDKNDHYGRPYVLLLPILEGSFRASLQPGLDDYVDMCVESGSTRVSESTFRSCLYIHASHDPFRLVKEAIKIIRLHLGTFKLLQEKTPPGIVDKFGWCTWDAFYLKVHPKGVCEGVKGLVEGGCPPENSKFRDYKGIVDPDQKGMGAFVRDLKEEFKSVEHVYVWHALCGYWGGIRPNVKGMPMSKVVGPKMSQSLQMTMEDLAVDKIVNNGVGLVPPHLVHQLYEGLHSHLESVGIDGVKVDVIHLLEMLCEKYGGRVDLAKAYYKALTDSVKKHFKGNGVIASMEHCNDFFLLGTQAISLGRVGDDFWCTDPSGDPNGTYWLQGCHMVHCAYNSLWMGNFIQPDWDMFQSTHPCAEFHAASRAISGGPIYVSDCVSNHNFKLLKTLVLPNGSILRCQHYALPTRDCLFLDPLHDGKTMLKIWNLNKVITKSSTLIIYYVLLNLVESIYNNLRRLVPVTRRNKSASEFSNTVTCFASPKDIEWNNGNNNNSNANNKKPISIKGVEVFAVYLFKENKLKLMKNSDKLQVSLEPFSFELMTVSPVRVLSSYNNYNYNNNERLNQFAPIGLVNMLNSGGAIESLVFDDKQSRVKIGIKGCGEMRVFASKEPIACKINGLGVKFDYEDNMVRVHVPWPTHEPKLSMLEYLF</sequence>
<accession>A0A445C2G6</accession>
<dbReference type="InterPro" id="IPR008811">
    <property type="entry name" value="Glycosyl_hydrolases_36"/>
</dbReference>
<comment type="similarity">
    <text evidence="1">Belongs to the glycosyl hydrolases 36 family.</text>
</comment>
<reference evidence="3 4" key="1">
    <citation type="submission" date="2019-01" db="EMBL/GenBank/DDBJ databases">
        <title>Sequencing of cultivated peanut Arachis hypogaea provides insights into genome evolution and oil improvement.</title>
        <authorList>
            <person name="Chen X."/>
        </authorList>
    </citation>
    <scope>NUCLEOTIDE SEQUENCE [LARGE SCALE GENOMIC DNA]</scope>
    <source>
        <strain evidence="4">cv. Fuhuasheng</strain>
        <tissue evidence="3">Leaves</tissue>
    </source>
</reference>
<evidence type="ECO:0000313" key="4">
    <source>
        <dbReference type="Proteomes" id="UP000289738"/>
    </source>
</evidence>
<keyword evidence="2" id="KW-0119">Carbohydrate metabolism</keyword>
<evidence type="ECO:0000313" key="3">
    <source>
        <dbReference type="EMBL" id="RYR45118.1"/>
    </source>
</evidence>